<feature type="compositionally biased region" description="Polar residues" evidence="1">
    <location>
        <begin position="397"/>
        <end position="407"/>
    </location>
</feature>
<reference evidence="2" key="2">
    <citation type="submission" date="2020-08" db="EMBL/GenBank/DDBJ databases">
        <title>Plant Genome Project.</title>
        <authorList>
            <person name="Zhang R.-G."/>
        </authorList>
    </citation>
    <scope>NUCLEOTIDE SEQUENCE</scope>
    <source>
        <strain evidence="2">Huo1</strain>
        <tissue evidence="2">Leaf</tissue>
    </source>
</reference>
<dbReference type="PANTHER" id="PTHR38371">
    <property type="entry name" value="RHO GTPASE-ACTIVATING PROTEIN"/>
    <property type="match status" value="1"/>
</dbReference>
<feature type="compositionally biased region" description="Pro residues" evidence="1">
    <location>
        <begin position="24"/>
        <end position="43"/>
    </location>
</feature>
<dbReference type="EMBL" id="PNBA02000011">
    <property type="protein sequence ID" value="KAG6407292.1"/>
    <property type="molecule type" value="Genomic_DNA"/>
</dbReference>
<reference evidence="2" key="1">
    <citation type="submission" date="2018-01" db="EMBL/GenBank/DDBJ databases">
        <authorList>
            <person name="Mao J.F."/>
        </authorList>
    </citation>
    <scope>NUCLEOTIDE SEQUENCE</scope>
    <source>
        <strain evidence="2">Huo1</strain>
        <tissue evidence="2">Leaf</tissue>
    </source>
</reference>
<feature type="region of interest" description="Disordered" evidence="1">
    <location>
        <begin position="129"/>
        <end position="149"/>
    </location>
</feature>
<sequence>MADFDFEPPSFSLGLDFDLSQPQITPPPDPIPQPAKRPPPAPSLRPIEEDDDDDFQCPIRVSEPPRDFKRLRRVITPRPPPLPEEPKVECKDQCVDDDIEGFSSDEGCSRGIVDSPLLLLFSVLLPSGGGSSSEMQNLEFGGESAGTDTDEDVVITGNQEEGGATSSQHTQNTGTLPNYSVCSSSKLSLHRKKVVTSEPGNQWISTKGKEFPSSSASINVQSRGSNMIFPKLTVSPLRRFQLIDSDSDSDDPSTTEDMLREPPIVVLSPEEKKTDNCKGAKTSVGKHQTKDLWKDLCPEKSSSIPTPAFDEFCKEYFSGLNDKCMPKINCQQAGSGVNRDKKTNLPPAHCYFFHNDSRIQKLVRERLPHFFPLEVGNNQDMKQQNASVIDYMGQFSGEQNSRQTSHRQTVEKTPKRSRKNTKNSQVDVISEHSRGWVTPKASARKNAGSRNGQSSVSGSGCSGTWHTGQNGRKVYVAKNGQELTGRIAYRQYQRDSGKGFKNTQKKTAAKKKTASRKPAAKI</sequence>
<accession>A0A8X8ZJH3</accession>
<evidence type="ECO:0000313" key="2">
    <source>
        <dbReference type="EMBL" id="KAG6407292.1"/>
    </source>
</evidence>
<organism evidence="2">
    <name type="scientific">Salvia splendens</name>
    <name type="common">Scarlet sage</name>
    <dbReference type="NCBI Taxonomy" id="180675"/>
    <lineage>
        <taxon>Eukaryota</taxon>
        <taxon>Viridiplantae</taxon>
        <taxon>Streptophyta</taxon>
        <taxon>Embryophyta</taxon>
        <taxon>Tracheophyta</taxon>
        <taxon>Spermatophyta</taxon>
        <taxon>Magnoliopsida</taxon>
        <taxon>eudicotyledons</taxon>
        <taxon>Gunneridae</taxon>
        <taxon>Pentapetalae</taxon>
        <taxon>asterids</taxon>
        <taxon>lamiids</taxon>
        <taxon>Lamiales</taxon>
        <taxon>Lamiaceae</taxon>
        <taxon>Nepetoideae</taxon>
        <taxon>Mentheae</taxon>
        <taxon>Salviinae</taxon>
        <taxon>Salvia</taxon>
        <taxon>Salvia subgen. Calosphace</taxon>
        <taxon>core Calosphace</taxon>
    </lineage>
</organism>
<feature type="region of interest" description="Disordered" evidence="1">
    <location>
        <begin position="1"/>
        <end position="90"/>
    </location>
</feature>
<dbReference type="PANTHER" id="PTHR38371:SF1">
    <property type="entry name" value="RHO GTPASE-ACTIVATING PROTEIN"/>
    <property type="match status" value="1"/>
</dbReference>
<feature type="compositionally biased region" description="Basic residues" evidence="1">
    <location>
        <begin position="503"/>
        <end position="522"/>
    </location>
</feature>
<evidence type="ECO:0000313" key="3">
    <source>
        <dbReference type="Proteomes" id="UP000298416"/>
    </source>
</evidence>
<name>A0A8X8ZJH3_SALSN</name>
<feature type="compositionally biased region" description="Low complexity" evidence="1">
    <location>
        <begin position="452"/>
        <end position="463"/>
    </location>
</feature>
<comment type="caution">
    <text evidence="2">The sequence shown here is derived from an EMBL/GenBank/DDBJ whole genome shotgun (WGS) entry which is preliminary data.</text>
</comment>
<dbReference type="AlphaFoldDB" id="A0A8X8ZJH3"/>
<evidence type="ECO:0000256" key="1">
    <source>
        <dbReference type="SAM" id="MobiDB-lite"/>
    </source>
</evidence>
<proteinExistence type="predicted"/>
<gene>
    <name evidence="2" type="ORF">SASPL_130279</name>
</gene>
<feature type="region of interest" description="Disordered" evidence="1">
    <location>
        <begin position="397"/>
        <end position="522"/>
    </location>
</feature>
<dbReference type="Proteomes" id="UP000298416">
    <property type="component" value="Unassembled WGS sequence"/>
</dbReference>
<protein>
    <submittedName>
        <fullName evidence="2">Uncharacterized protein</fullName>
    </submittedName>
</protein>
<keyword evidence="3" id="KW-1185">Reference proteome</keyword>